<dbReference type="PIRSF" id="PIRSF004967">
    <property type="entry name" value="DPH1"/>
    <property type="match status" value="1"/>
</dbReference>
<dbReference type="UniPathway" id="UPA00559"/>
<evidence type="ECO:0000256" key="1">
    <source>
        <dbReference type="ARBA" id="ARBA00005156"/>
    </source>
</evidence>
<keyword evidence="14" id="KW-1185">Reference proteome</keyword>
<dbReference type="PANTHER" id="PTHR10762:SF1">
    <property type="entry name" value="2-(3-AMINO-3-CARBOXYPROPYL)HISTIDINE SYNTHASE SUBUNIT 1"/>
    <property type="match status" value="1"/>
</dbReference>
<proteinExistence type="inferred from homology"/>
<dbReference type="InterPro" id="IPR035435">
    <property type="entry name" value="DPH1/DPH2_euk_archaea"/>
</dbReference>
<dbReference type="NCBIfam" id="TIGR00322">
    <property type="entry name" value="diphth2_R"/>
    <property type="match status" value="2"/>
</dbReference>
<organism evidence="13 14">
    <name type="scientific">Folsomia candida</name>
    <name type="common">Springtail</name>
    <dbReference type="NCBI Taxonomy" id="158441"/>
    <lineage>
        <taxon>Eukaryota</taxon>
        <taxon>Metazoa</taxon>
        <taxon>Ecdysozoa</taxon>
        <taxon>Arthropoda</taxon>
        <taxon>Hexapoda</taxon>
        <taxon>Collembola</taxon>
        <taxon>Entomobryomorpha</taxon>
        <taxon>Isotomoidea</taxon>
        <taxon>Isotomidae</taxon>
        <taxon>Proisotominae</taxon>
        <taxon>Folsomia</taxon>
    </lineage>
</organism>
<evidence type="ECO:0000256" key="8">
    <source>
        <dbReference type="ARBA" id="ARBA00022723"/>
    </source>
</evidence>
<dbReference type="AlphaFoldDB" id="A0A226E060"/>
<evidence type="ECO:0000256" key="9">
    <source>
        <dbReference type="ARBA" id="ARBA00023004"/>
    </source>
</evidence>
<dbReference type="FunFam" id="3.40.50.11860:FF:000001">
    <property type="entry name" value="2-(3-amino-3-carboxypropyl)histidine synthase subunit 2"/>
    <property type="match status" value="1"/>
</dbReference>
<dbReference type="InterPro" id="IPR016435">
    <property type="entry name" value="DPH1/DPH2"/>
</dbReference>
<keyword evidence="8" id="KW-0479">Metal-binding</keyword>
<evidence type="ECO:0000256" key="6">
    <source>
        <dbReference type="ARBA" id="ARBA00022679"/>
    </source>
</evidence>
<evidence type="ECO:0000256" key="7">
    <source>
        <dbReference type="ARBA" id="ARBA00022691"/>
    </source>
</evidence>
<protein>
    <recommendedName>
        <fullName evidence="5 12">2-(3-amino-3-carboxypropyl)histidine synthase subunit 1</fullName>
        <ecNumber evidence="4 12">2.5.1.108</ecNumber>
    </recommendedName>
</protein>
<dbReference type="PANTHER" id="PTHR10762">
    <property type="entry name" value="DIPHTHAMIDE BIOSYNTHESIS PROTEIN"/>
    <property type="match status" value="1"/>
</dbReference>
<evidence type="ECO:0000313" key="14">
    <source>
        <dbReference type="Proteomes" id="UP000198287"/>
    </source>
</evidence>
<dbReference type="GO" id="GO:0046872">
    <property type="term" value="F:metal ion binding"/>
    <property type="evidence" value="ECO:0007669"/>
    <property type="project" value="UniProtKB-KW"/>
</dbReference>
<evidence type="ECO:0000256" key="12">
    <source>
        <dbReference type="PIRNR" id="PIRNR004967"/>
    </source>
</evidence>
<evidence type="ECO:0000256" key="2">
    <source>
        <dbReference type="ARBA" id="ARBA00006179"/>
    </source>
</evidence>
<dbReference type="Proteomes" id="UP000198287">
    <property type="component" value="Unassembled WGS sequence"/>
</dbReference>
<keyword evidence="12" id="KW-0004">4Fe-4S</keyword>
<dbReference type="GO" id="GO:0051539">
    <property type="term" value="F:4 iron, 4 sulfur cluster binding"/>
    <property type="evidence" value="ECO:0007669"/>
    <property type="project" value="UniProtKB-UniRule"/>
</dbReference>
<keyword evidence="10" id="KW-0411">Iron-sulfur</keyword>
<comment type="function">
    <text evidence="12">Catalyzes the first step of diphthamide biosynthesis, a post-translational modification of histidine which occurs in elongation factor 2.</text>
</comment>
<dbReference type="FunFam" id="3.40.50.11840:FF:000001">
    <property type="entry name" value="2-(3-amino-3-carboxypropyl)histidine synthase subunit 1"/>
    <property type="match status" value="1"/>
</dbReference>
<dbReference type="InterPro" id="IPR042264">
    <property type="entry name" value="DPH1/DPH2_2"/>
</dbReference>
<keyword evidence="9" id="KW-0408">Iron</keyword>
<comment type="pathway">
    <text evidence="1 12">Protein modification; peptidyl-diphthamide biosynthesis.</text>
</comment>
<dbReference type="Gene3D" id="3.40.50.11860">
    <property type="entry name" value="Diphthamide synthesis DPH1/DPH2 domain 3"/>
    <property type="match status" value="1"/>
</dbReference>
<comment type="similarity">
    <text evidence="3 12">Belongs to the DPH1/DPH2 family. DPH1 subfamily.</text>
</comment>
<accession>A0A226E060</accession>
<dbReference type="EMBL" id="LNIX01000008">
    <property type="protein sequence ID" value="OXA50933.1"/>
    <property type="molecule type" value="Genomic_DNA"/>
</dbReference>
<evidence type="ECO:0000256" key="4">
    <source>
        <dbReference type="ARBA" id="ARBA00012221"/>
    </source>
</evidence>
<keyword evidence="7 12" id="KW-0949">S-adenosyl-L-methionine</keyword>
<sequence>MSFAKKTASSVSPLAQIKALENDPALLAQCEKYLPPNYDFEIAKTVWRIKKTAECNTVALQMPEGLLIFASKIAQVLHALTGVDTILMGDVTYGACCVDDFTASLLGAQLLVHYGHSCLVPTSVANRIETIYVFVTIKFNVESAIESISSLMQSSELEAKLKTGNRGRIIEEEKDVPEDKVKVALVSTIQFANSLAAIKQGLEAGNGNEEIGRKHIMVNIPRSKPLSAGEILGCTAPKVGDDVIIYVGDGRFHLEAMMMANPAMLAYRYDPYNRSLTEEIFDHGALSVSRQSSVAPLISAEMGRKRLKIGIIQGTLGRQGNPKPVEHVYNKLSERHDCFIILMSEVIPAKLALFKDVDLWVQFACPRLSIDWGNAFQVPILTPFEAMWGSRNCGDGCSGNQSSSCEYKGHPMDYYAYESLGPHTPNFMPPKPPKPVKVV</sequence>
<comment type="cofactor">
    <cofactor evidence="12">
        <name>[4Fe-4S] cluster</name>
        <dbReference type="ChEBI" id="CHEBI:49883"/>
    </cofactor>
    <text evidence="12">Binds 1 [4Fe-4S] cluster per subunit. The cluster is coordinated with 3 cysteines and an exchangeable S-adenosyl-L-methionine.</text>
</comment>
<name>A0A226E060_FOLCA</name>
<dbReference type="OMA" id="PGQVLGC"/>
<dbReference type="STRING" id="158441.A0A226E060"/>
<comment type="catalytic activity">
    <reaction evidence="11 12">
        <text>L-histidyl-[translation elongation factor 2] + S-adenosyl-L-methionine = 2-[(3S)-amino-3-carboxypropyl]-L-histidyl-[translation elongation factor 2] + S-methyl-5'-thioadenosine + H(+)</text>
        <dbReference type="Rhea" id="RHEA:36783"/>
        <dbReference type="Rhea" id="RHEA-COMP:9748"/>
        <dbReference type="Rhea" id="RHEA-COMP:9749"/>
        <dbReference type="ChEBI" id="CHEBI:15378"/>
        <dbReference type="ChEBI" id="CHEBI:17509"/>
        <dbReference type="ChEBI" id="CHEBI:29979"/>
        <dbReference type="ChEBI" id="CHEBI:59789"/>
        <dbReference type="ChEBI" id="CHEBI:73995"/>
        <dbReference type="EC" id="2.5.1.108"/>
    </reaction>
</comment>
<gene>
    <name evidence="13" type="ORF">Fcan01_14534</name>
</gene>
<dbReference type="SFLD" id="SFLDS00032">
    <property type="entry name" value="Radical_SAM_3-amino-3-carboxyp"/>
    <property type="match status" value="1"/>
</dbReference>
<dbReference type="Pfam" id="PF01866">
    <property type="entry name" value="Diphthamide_syn"/>
    <property type="match status" value="1"/>
</dbReference>
<dbReference type="InterPro" id="IPR042265">
    <property type="entry name" value="DPH1/DPH2_3"/>
</dbReference>
<dbReference type="GO" id="GO:0090560">
    <property type="term" value="F:2-(3-amino-3-carboxypropyl)histidine synthase activity"/>
    <property type="evidence" value="ECO:0007669"/>
    <property type="project" value="UniProtKB-UniRule"/>
</dbReference>
<reference evidence="13 14" key="1">
    <citation type="submission" date="2015-12" db="EMBL/GenBank/DDBJ databases">
        <title>The genome of Folsomia candida.</title>
        <authorList>
            <person name="Faddeeva A."/>
            <person name="Derks M.F."/>
            <person name="Anvar Y."/>
            <person name="Smit S."/>
            <person name="Van Straalen N."/>
            <person name="Roelofs D."/>
        </authorList>
    </citation>
    <scope>NUCLEOTIDE SEQUENCE [LARGE SCALE GENOMIC DNA]</scope>
    <source>
        <strain evidence="13 14">VU population</strain>
        <tissue evidence="13">Whole body</tissue>
    </source>
</reference>
<keyword evidence="6 12" id="KW-0808">Transferase</keyword>
<evidence type="ECO:0000313" key="13">
    <source>
        <dbReference type="EMBL" id="OXA50933.1"/>
    </source>
</evidence>
<dbReference type="OrthoDB" id="1649088at2759"/>
<dbReference type="Gene3D" id="3.40.50.11850">
    <property type="entry name" value="Diphthamide synthesis DPH1/DPH2 domain 2"/>
    <property type="match status" value="1"/>
</dbReference>
<comment type="caution">
    <text evidence="13">The sequence shown here is derived from an EMBL/GenBank/DDBJ whole genome shotgun (WGS) entry which is preliminary data.</text>
</comment>
<evidence type="ECO:0000256" key="11">
    <source>
        <dbReference type="ARBA" id="ARBA00048403"/>
    </source>
</evidence>
<dbReference type="InterPro" id="IPR042263">
    <property type="entry name" value="DPH1/DPH2_1"/>
</dbReference>
<evidence type="ECO:0000256" key="10">
    <source>
        <dbReference type="ARBA" id="ARBA00023014"/>
    </source>
</evidence>
<comment type="similarity">
    <text evidence="2">Belongs to the DPH1/DPH2 family. DPH2 subfamily.</text>
</comment>
<evidence type="ECO:0000256" key="3">
    <source>
        <dbReference type="ARBA" id="ARBA00010173"/>
    </source>
</evidence>
<dbReference type="EC" id="2.5.1.108" evidence="4 12"/>
<evidence type="ECO:0000256" key="5">
    <source>
        <dbReference type="ARBA" id="ARBA00021915"/>
    </source>
</evidence>
<dbReference type="Gene3D" id="3.40.50.11840">
    <property type="entry name" value="Diphthamide synthesis DPH1/DPH2 domain 1"/>
    <property type="match status" value="1"/>
</dbReference>
<dbReference type="GO" id="GO:0017183">
    <property type="term" value="P:protein histidyl modification to diphthamide"/>
    <property type="evidence" value="ECO:0007669"/>
    <property type="project" value="UniProtKB-UniRule"/>
</dbReference>